<organism evidence="1 2">
    <name type="scientific">Candidatus Sulfotelmatobacter kueseliae</name>
    <dbReference type="NCBI Taxonomy" id="2042962"/>
    <lineage>
        <taxon>Bacteria</taxon>
        <taxon>Pseudomonadati</taxon>
        <taxon>Acidobacteriota</taxon>
        <taxon>Terriglobia</taxon>
        <taxon>Terriglobales</taxon>
        <taxon>Candidatus Korobacteraceae</taxon>
        <taxon>Candidatus Sulfotelmatobacter</taxon>
    </lineage>
</organism>
<gene>
    <name evidence="1" type="ORF">SBA1_1100015</name>
</gene>
<reference evidence="2" key="1">
    <citation type="submission" date="2018-02" db="EMBL/GenBank/DDBJ databases">
        <authorList>
            <person name="Hausmann B."/>
        </authorList>
    </citation>
    <scope>NUCLEOTIDE SEQUENCE [LARGE SCALE GENOMIC DNA]</scope>
    <source>
        <strain evidence="2">Peat soil MAG SbA1</strain>
    </source>
</reference>
<sequence>MFSFYPTPSSPSVNDPTVSCDFDHTIRQAGWQLGNQVTFSCYFRDLTAEFAGGLCFQGAFGRGFCLKSRHQQGLAAQPS</sequence>
<accession>A0A2U3K076</accession>
<dbReference type="AlphaFoldDB" id="A0A2U3K076"/>
<proteinExistence type="predicted"/>
<evidence type="ECO:0000313" key="1">
    <source>
        <dbReference type="EMBL" id="SPF32940.1"/>
    </source>
</evidence>
<protein>
    <submittedName>
        <fullName evidence="1">Uncharacterized protein</fullName>
    </submittedName>
</protein>
<dbReference type="Proteomes" id="UP000238701">
    <property type="component" value="Unassembled WGS sequence"/>
</dbReference>
<name>A0A2U3K076_9BACT</name>
<dbReference type="EMBL" id="OMOD01000014">
    <property type="protein sequence ID" value="SPF32940.1"/>
    <property type="molecule type" value="Genomic_DNA"/>
</dbReference>
<evidence type="ECO:0000313" key="2">
    <source>
        <dbReference type="Proteomes" id="UP000238701"/>
    </source>
</evidence>